<evidence type="ECO:0000256" key="3">
    <source>
        <dbReference type="ARBA" id="ARBA00022525"/>
    </source>
</evidence>
<dbReference type="GO" id="GO:0007218">
    <property type="term" value="P:neuropeptide signaling pathway"/>
    <property type="evidence" value="ECO:0007669"/>
    <property type="project" value="UniProtKB-KW"/>
</dbReference>
<evidence type="ECO:0000256" key="5">
    <source>
        <dbReference type="ARBA" id="ARBA00022729"/>
    </source>
</evidence>
<keyword evidence="4" id="KW-0372">Hormone</keyword>
<accession>A0A8D8Q1J2</accession>
<protein>
    <recommendedName>
        <fullName evidence="9">Pro-corazonin</fullName>
    </recommendedName>
</protein>
<keyword evidence="3" id="KW-0964">Secreted</keyword>
<evidence type="ECO:0000256" key="6">
    <source>
        <dbReference type="ARBA" id="ARBA00023320"/>
    </source>
</evidence>
<comment type="similarity">
    <text evidence="2">Belongs to the AKH/HRTH/RPCH family.</text>
</comment>
<dbReference type="GO" id="GO:0005179">
    <property type="term" value="F:hormone activity"/>
    <property type="evidence" value="ECO:0007669"/>
    <property type="project" value="UniProtKB-KW"/>
</dbReference>
<dbReference type="Pfam" id="PF06377">
    <property type="entry name" value="Adipokin_hormo"/>
    <property type="match status" value="1"/>
</dbReference>
<sequence length="106" mass="11996">MFKTFFMISCVVCVLLANCGIMGQITFSRDWRPNGKRSVGPLSMNNEYNFTNLKSALAYTRLAEIHLQYLLTSSGHADRNLLFKSDGSIMPPFFVPIASPEEDKFH</sequence>
<feature type="signal peptide" evidence="7">
    <location>
        <begin position="1"/>
        <end position="23"/>
    </location>
</feature>
<keyword evidence="5 7" id="KW-0732">Signal</keyword>
<dbReference type="GO" id="GO:0005576">
    <property type="term" value="C:extracellular region"/>
    <property type="evidence" value="ECO:0007669"/>
    <property type="project" value="UniProtKB-SubCell"/>
</dbReference>
<evidence type="ECO:0000256" key="4">
    <source>
        <dbReference type="ARBA" id="ARBA00022702"/>
    </source>
</evidence>
<dbReference type="AlphaFoldDB" id="A0A8D8Q1J2"/>
<evidence type="ECO:0000256" key="2">
    <source>
        <dbReference type="ARBA" id="ARBA00006145"/>
    </source>
</evidence>
<dbReference type="EMBL" id="HBUF01051870">
    <property type="protein sequence ID" value="CAG6622119.1"/>
    <property type="molecule type" value="Transcribed_RNA"/>
</dbReference>
<evidence type="ECO:0000256" key="1">
    <source>
        <dbReference type="ARBA" id="ARBA00004613"/>
    </source>
</evidence>
<reference evidence="8" key="1">
    <citation type="submission" date="2021-05" db="EMBL/GenBank/DDBJ databases">
        <authorList>
            <person name="Alioto T."/>
            <person name="Alioto T."/>
            <person name="Gomez Garrido J."/>
        </authorList>
    </citation>
    <scope>NUCLEOTIDE SEQUENCE</scope>
</reference>
<feature type="chain" id="PRO_5034201982" description="Pro-corazonin" evidence="7">
    <location>
        <begin position="24"/>
        <end position="106"/>
    </location>
</feature>
<proteinExistence type="inferred from homology"/>
<dbReference type="InterPro" id="IPR010475">
    <property type="entry name" value="AKH/RPCH_hormone"/>
</dbReference>
<evidence type="ECO:0008006" key="9">
    <source>
        <dbReference type="Google" id="ProtNLM"/>
    </source>
</evidence>
<keyword evidence="6" id="KW-0527">Neuropeptide</keyword>
<comment type="subcellular location">
    <subcellularLocation>
        <location evidence="1">Secreted</location>
    </subcellularLocation>
</comment>
<name>A0A8D8Q1J2_9HEMI</name>
<organism evidence="8">
    <name type="scientific">Cacopsylla melanoneura</name>
    <dbReference type="NCBI Taxonomy" id="428564"/>
    <lineage>
        <taxon>Eukaryota</taxon>
        <taxon>Metazoa</taxon>
        <taxon>Ecdysozoa</taxon>
        <taxon>Arthropoda</taxon>
        <taxon>Hexapoda</taxon>
        <taxon>Insecta</taxon>
        <taxon>Pterygota</taxon>
        <taxon>Neoptera</taxon>
        <taxon>Paraneoptera</taxon>
        <taxon>Hemiptera</taxon>
        <taxon>Sternorrhyncha</taxon>
        <taxon>Psylloidea</taxon>
        <taxon>Psyllidae</taxon>
        <taxon>Psyllinae</taxon>
        <taxon>Cacopsylla</taxon>
    </lineage>
</organism>
<evidence type="ECO:0000313" key="8">
    <source>
        <dbReference type="EMBL" id="CAG6622119.1"/>
    </source>
</evidence>
<evidence type="ECO:0000256" key="7">
    <source>
        <dbReference type="SAM" id="SignalP"/>
    </source>
</evidence>